<accession>A0ABY8MIG4</accession>
<dbReference type="InterPro" id="IPR029052">
    <property type="entry name" value="Metallo-depent_PP-like"/>
</dbReference>
<dbReference type="CDD" id="cd00840">
    <property type="entry name" value="MPP_Mre11_N"/>
    <property type="match status" value="1"/>
</dbReference>
<comment type="function">
    <text evidence="7">SbcCD cleaves DNA hairpin structures. These structures can inhibit DNA replication and are intermediates in certain DNA recombination reactions. The complex acts as a 3'-&gt;5' double strand exonuclease that can open hairpins. It also has a 5' single-strand endonuclease activity.</text>
</comment>
<feature type="domain" description="Nuclease SbcCD subunit D C-terminal" evidence="10">
    <location>
        <begin position="334"/>
        <end position="462"/>
    </location>
</feature>
<comment type="subunit">
    <text evidence="2 7">Heterodimer of SbcC and SbcD.</text>
</comment>
<comment type="similarity">
    <text evidence="1 7">Belongs to the SbcD family.</text>
</comment>
<keyword evidence="7" id="KW-0235">DNA replication</keyword>
<dbReference type="InterPro" id="IPR041796">
    <property type="entry name" value="Mre11_N"/>
</dbReference>
<feature type="domain" description="Calcineurin-like phosphoesterase" evidence="9">
    <location>
        <begin position="4"/>
        <end position="270"/>
    </location>
</feature>
<dbReference type="Pfam" id="PF00149">
    <property type="entry name" value="Metallophos"/>
    <property type="match status" value="1"/>
</dbReference>
<feature type="region of interest" description="Disordered" evidence="8">
    <location>
        <begin position="462"/>
        <end position="510"/>
    </location>
</feature>
<keyword evidence="6 7" id="KW-0269">Exonuclease</keyword>
<dbReference type="PANTHER" id="PTHR30337">
    <property type="entry name" value="COMPONENT OF ATP-DEPENDENT DSDNA EXONUCLEASE"/>
    <property type="match status" value="1"/>
</dbReference>
<dbReference type="InterPro" id="IPR004843">
    <property type="entry name" value="Calcineurin-like_PHP"/>
</dbReference>
<evidence type="ECO:0000313" key="12">
    <source>
        <dbReference type="Proteomes" id="UP001228690"/>
    </source>
</evidence>
<dbReference type="EMBL" id="CP123443">
    <property type="protein sequence ID" value="WGK69807.1"/>
    <property type="molecule type" value="Genomic_DNA"/>
</dbReference>
<dbReference type="PANTHER" id="PTHR30337:SF0">
    <property type="entry name" value="NUCLEASE SBCCD SUBUNIT D"/>
    <property type="match status" value="1"/>
</dbReference>
<proteinExistence type="inferred from homology"/>
<dbReference type="Proteomes" id="UP001228690">
    <property type="component" value="Chromosome"/>
</dbReference>
<keyword evidence="7" id="KW-0233">DNA recombination</keyword>
<evidence type="ECO:0000256" key="4">
    <source>
        <dbReference type="ARBA" id="ARBA00022722"/>
    </source>
</evidence>
<dbReference type="NCBIfam" id="TIGR00619">
    <property type="entry name" value="sbcd"/>
    <property type="match status" value="1"/>
</dbReference>
<protein>
    <recommendedName>
        <fullName evidence="3 7">Nuclease SbcCD subunit D</fullName>
    </recommendedName>
</protein>
<gene>
    <name evidence="7" type="primary">sbcD</name>
    <name evidence="11" type="ORF">P0082_02790</name>
</gene>
<dbReference type="RefSeq" id="WP_326927999.1">
    <property type="nucleotide sequence ID" value="NZ_CP123443.1"/>
</dbReference>
<evidence type="ECO:0000256" key="2">
    <source>
        <dbReference type="ARBA" id="ARBA00011322"/>
    </source>
</evidence>
<evidence type="ECO:0000256" key="3">
    <source>
        <dbReference type="ARBA" id="ARBA00013365"/>
    </source>
</evidence>
<name>A0ABY8MIG4_9SPIO</name>
<reference evidence="11 12" key="1">
    <citation type="submission" date="2023-04" db="EMBL/GenBank/DDBJ databases">
        <title>Spirochaete genome identified in red abalone sample constitutes a novel genus.</title>
        <authorList>
            <person name="Sharma S.P."/>
            <person name="Purcell C.M."/>
            <person name="Hyde J.R."/>
            <person name="Severin A.J."/>
        </authorList>
    </citation>
    <scope>NUCLEOTIDE SEQUENCE [LARGE SCALE GENOMIC DNA]</scope>
    <source>
        <strain evidence="11 12">SP-2023</strain>
    </source>
</reference>
<dbReference type="Gene3D" id="3.60.21.10">
    <property type="match status" value="1"/>
</dbReference>
<dbReference type="InterPro" id="IPR050535">
    <property type="entry name" value="DNA_Repair-Maintenance_Comp"/>
</dbReference>
<dbReference type="GO" id="GO:0004527">
    <property type="term" value="F:exonuclease activity"/>
    <property type="evidence" value="ECO:0007669"/>
    <property type="project" value="UniProtKB-KW"/>
</dbReference>
<evidence type="ECO:0000313" key="11">
    <source>
        <dbReference type="EMBL" id="WGK69807.1"/>
    </source>
</evidence>
<evidence type="ECO:0000256" key="5">
    <source>
        <dbReference type="ARBA" id="ARBA00022801"/>
    </source>
</evidence>
<keyword evidence="12" id="KW-1185">Reference proteome</keyword>
<keyword evidence="5 7" id="KW-0378">Hydrolase</keyword>
<evidence type="ECO:0000259" key="10">
    <source>
        <dbReference type="Pfam" id="PF12320"/>
    </source>
</evidence>
<sequence length="537" mass="60237">MPFHVLHSSDWHLGKRLYHKSREREFCLFLDWLLRQLPGIDLLLIAGDVFDTNSPPIWAQELYYRFLSEASKHCKIVVCAGNHDSALFLEAPRTLLETMGVHIIGNPGEDLQNKVQMYLDGADGRNADVEAISESSPHSGEDEFPPELLPVYDTENNLQALICAVPYLKDSYLRSSSWGESQQDKEQKLQQGIAAYYHVLAAEAERFLEQRGGISALADTPVIATGHLFAGGATGTEGDGVRELYIGSLGHFPASLFPSRFDYVALGHIHQAQKLKASDTEQELRYCGSPLVFSFGELGGKADGPEQGRRAKAILKLEFDGRNKKVGKLEVPQWQQLHRLRGNAAELEQGLIRLGKEASEQDAGPDRAQNIWLELEHSGSIVESSGLRDRLNELVRDSPYPMEILHYRSPSLLALKHRSFPSRFDRLATEGDDSEGDSAESPVQMLNELGPEEVFRHLLEQQSRQDDEGNEGAERQERTPKGEQAGGEQAEEKPETDEQPEEEQRTEVLWSLYRSLLSDIALEKEPIPEEQKDEPRP</sequence>
<keyword evidence="7" id="KW-0255">Endonuclease</keyword>
<organism evidence="11 12">
    <name type="scientific">Candidatus Haliotispira prima</name>
    <dbReference type="NCBI Taxonomy" id="3034016"/>
    <lineage>
        <taxon>Bacteria</taxon>
        <taxon>Pseudomonadati</taxon>
        <taxon>Spirochaetota</taxon>
        <taxon>Spirochaetia</taxon>
        <taxon>Spirochaetales</taxon>
        <taxon>Spirochaetaceae</taxon>
        <taxon>Candidatus Haliotispira</taxon>
    </lineage>
</organism>
<feature type="compositionally biased region" description="Basic and acidic residues" evidence="8">
    <location>
        <begin position="462"/>
        <end position="481"/>
    </location>
</feature>
<evidence type="ECO:0000259" key="9">
    <source>
        <dbReference type="Pfam" id="PF00149"/>
    </source>
</evidence>
<dbReference type="InterPro" id="IPR004593">
    <property type="entry name" value="SbcD"/>
</dbReference>
<keyword evidence="4 7" id="KW-0540">Nuclease</keyword>
<dbReference type="Pfam" id="PF12320">
    <property type="entry name" value="SbcD_C"/>
    <property type="match status" value="1"/>
</dbReference>
<evidence type="ECO:0000256" key="6">
    <source>
        <dbReference type="ARBA" id="ARBA00022839"/>
    </source>
</evidence>
<evidence type="ECO:0000256" key="8">
    <source>
        <dbReference type="SAM" id="MobiDB-lite"/>
    </source>
</evidence>
<dbReference type="InterPro" id="IPR026843">
    <property type="entry name" value="SbcD_C"/>
</dbReference>
<evidence type="ECO:0000256" key="7">
    <source>
        <dbReference type="RuleBase" id="RU363069"/>
    </source>
</evidence>
<evidence type="ECO:0000256" key="1">
    <source>
        <dbReference type="ARBA" id="ARBA00010555"/>
    </source>
</evidence>
<dbReference type="SUPFAM" id="SSF56300">
    <property type="entry name" value="Metallo-dependent phosphatases"/>
    <property type="match status" value="1"/>
</dbReference>